<dbReference type="KEGG" id="vg:26613301"/>
<evidence type="ECO:0000313" key="2">
    <source>
        <dbReference type="Proteomes" id="UP000203408"/>
    </source>
</evidence>
<dbReference type="Proteomes" id="UP000203408">
    <property type="component" value="Segment"/>
</dbReference>
<dbReference type="EMBL" id="KT001918">
    <property type="protein sequence ID" value="AKU44422.1"/>
    <property type="molecule type" value="Genomic_DNA"/>
</dbReference>
<dbReference type="GeneID" id="26613301"/>
<dbReference type="RefSeq" id="YP_009194362.1">
    <property type="nucleotide sequence ID" value="NC_028750.1"/>
</dbReference>
<protein>
    <submittedName>
        <fullName evidence="1">Uncharacterized protein</fullName>
    </submittedName>
</protein>
<reference evidence="1 2" key="1">
    <citation type="journal article" date="2015" name="Genome Announc.">
        <title>Complete Genome Sequence of Carbapenemase-Producing Klebsiella pneumoniae Myophage Matisse.</title>
        <authorList>
            <person name="Provasek V.E."/>
            <person name="Lessor L.E."/>
            <person name="Cahill J.L."/>
            <person name="Rasche E.S."/>
            <person name="Kuty Everett G.F."/>
        </authorList>
    </citation>
    <scope>NUCLEOTIDE SEQUENCE [LARGE SCALE GENOMIC DNA]</scope>
</reference>
<accession>A0A0K1LPH7</accession>
<proteinExistence type="predicted"/>
<sequence length="171" mass="20099">MKIRSGFVSNSSSSSFIVRFPKDPTDINNLREMMGDCVPNCGYSWMTCPTAEEVVQQVHRDLGGHMGDGFESYYDDKRYEWETEDSAETRYRSNPQIALAYDGRDWYDLETEEKDALIKMWLYEEYNAKFGNQNGVFIYEFTYSDECGEFQSQLEHGQIFRNLEHTMKSHH</sequence>
<gene>
    <name evidence="1" type="ORF">CPT_Matisse118</name>
</gene>
<keyword evidence="2" id="KW-1185">Reference proteome</keyword>
<name>A0A0K1LPH7_9CAUD</name>
<evidence type="ECO:0000313" key="1">
    <source>
        <dbReference type="EMBL" id="AKU44422.1"/>
    </source>
</evidence>
<organism evidence="1 2">
    <name type="scientific">Klebsiella phage Matisse</name>
    <dbReference type="NCBI Taxonomy" id="1675607"/>
    <lineage>
        <taxon>Viruses</taxon>
        <taxon>Duplodnaviria</taxon>
        <taxon>Heunggongvirae</taxon>
        <taxon>Uroviricota</taxon>
        <taxon>Caudoviricetes</taxon>
        <taxon>Pantevenvirales</taxon>
        <taxon>Straboviridae</taxon>
        <taxon>Slopekvirus</taxon>
        <taxon>Slopekvirus matisse</taxon>
    </lineage>
</organism>